<keyword evidence="5 6" id="KW-0676">Redox-active center</keyword>
<evidence type="ECO:0000256" key="3">
    <source>
        <dbReference type="ARBA" id="ARBA00023157"/>
    </source>
</evidence>
<dbReference type="GO" id="GO:0051082">
    <property type="term" value="F:unfolded protein binding"/>
    <property type="evidence" value="ECO:0007669"/>
    <property type="project" value="UniProtKB-UniRule"/>
</dbReference>
<comment type="PTM">
    <text evidence="6">Under oxidizing conditions two disulfide bonds are formed involving the reactive cysteines. Under reducing conditions zinc is bound to the reactive cysteines and the protein is inactive.</text>
</comment>
<organism evidence="7 8">
    <name type="scientific">Treponema rectale</name>
    <dbReference type="NCBI Taxonomy" id="744512"/>
    <lineage>
        <taxon>Bacteria</taxon>
        <taxon>Pseudomonadati</taxon>
        <taxon>Spirochaetota</taxon>
        <taxon>Spirochaetia</taxon>
        <taxon>Spirochaetales</taxon>
        <taxon>Treponemataceae</taxon>
        <taxon>Treponema</taxon>
    </lineage>
</organism>
<comment type="similarity">
    <text evidence="6">Belongs to the HSP33 family.</text>
</comment>
<accession>A0A7M1XIN5</accession>
<dbReference type="PANTHER" id="PTHR30111:SF1">
    <property type="entry name" value="33 KDA CHAPERONIN"/>
    <property type="match status" value="1"/>
</dbReference>
<reference evidence="7 8" key="1">
    <citation type="submission" date="2018-08" db="EMBL/GenBank/DDBJ databases">
        <title>The first complete genome of Treponema rectale (CHPAT), a commensal spirochete of the bovine rectum.</title>
        <authorList>
            <person name="Staton G.J."/>
            <person name="Clegg S.R."/>
            <person name="Carter S.D."/>
            <person name="Radford A.D."/>
            <person name="Darby A."/>
            <person name="Hall N."/>
            <person name="Birtles R.J."/>
            <person name="Evans N.J."/>
        </authorList>
    </citation>
    <scope>NUCLEOTIDE SEQUENCE [LARGE SCALE GENOMIC DNA]</scope>
    <source>
        <strain evidence="7 8">CHPA</strain>
    </source>
</reference>
<dbReference type="CDD" id="cd00498">
    <property type="entry name" value="Hsp33"/>
    <property type="match status" value="1"/>
</dbReference>
<evidence type="ECO:0000256" key="4">
    <source>
        <dbReference type="ARBA" id="ARBA00023186"/>
    </source>
</evidence>
<protein>
    <recommendedName>
        <fullName evidence="6">33 kDa chaperonin</fullName>
    </recommendedName>
    <alternativeName>
        <fullName evidence="6">Heat shock protein 33 homolog</fullName>
        <shortName evidence="6">HSP33</shortName>
    </alternativeName>
</protein>
<keyword evidence="1 6" id="KW-0963">Cytoplasm</keyword>
<dbReference type="SUPFAM" id="SSF118352">
    <property type="entry name" value="HSP33 redox switch-like"/>
    <property type="match status" value="1"/>
</dbReference>
<keyword evidence="4 6" id="KW-0143">Chaperone</keyword>
<sequence length="295" mass="32698">MENYHDYMVRAMAADKQIRAFAITSKDLVEYAKNIHSLSHLATAALGRLLSAGLMMGDMLKSKEDLLTVQFMGDGPLKHLLVTADFNGNVKGYVSNPSADLPLREDGHLDVGKGIGNGNLTVIRDFHMKEPYSSTIPLHSGEIADDLTYYFAQSEQIPTSVGLGVLVNPDGSVSCAGGFIVQLMPFTKQEVIDKLSDNLNHIPTVTEMLKEGKSIEDMLRIVLDGFDIEFTGSKDVRFYCGCEERKDNIIATIGKDELNEMIKEGKEVETSCAFCEKKYKFSVEDLIRIRDSLKD</sequence>
<dbReference type="NCBIfam" id="NF001033">
    <property type="entry name" value="PRK00114.1"/>
    <property type="match status" value="1"/>
</dbReference>
<dbReference type="GO" id="GO:0042026">
    <property type="term" value="P:protein refolding"/>
    <property type="evidence" value="ECO:0007669"/>
    <property type="project" value="TreeGrafter"/>
</dbReference>
<dbReference type="PANTHER" id="PTHR30111">
    <property type="entry name" value="33 KDA CHAPERONIN"/>
    <property type="match status" value="1"/>
</dbReference>
<feature type="disulfide bond" description="Redox-active" evidence="6">
    <location>
        <begin position="240"/>
        <end position="242"/>
    </location>
</feature>
<dbReference type="Pfam" id="PF01430">
    <property type="entry name" value="HSP33"/>
    <property type="match status" value="1"/>
</dbReference>
<dbReference type="AlphaFoldDB" id="A0A7M1XIN5"/>
<keyword evidence="2 6" id="KW-0862">Zinc</keyword>
<evidence type="ECO:0000313" key="8">
    <source>
        <dbReference type="Proteomes" id="UP000593591"/>
    </source>
</evidence>
<dbReference type="InterPro" id="IPR000397">
    <property type="entry name" value="Heat_shock_Hsp33"/>
</dbReference>
<comment type="function">
    <text evidence="6">Redox regulated molecular chaperone. Protects both thermally unfolding and oxidatively damaged proteins from irreversible aggregation. Plays an important role in the bacterial defense system toward oxidative stress.</text>
</comment>
<gene>
    <name evidence="6" type="primary">hslO</name>
    <name evidence="7" type="ORF">DYE49_00255</name>
</gene>
<dbReference type="EMBL" id="CP031517">
    <property type="protein sequence ID" value="QOS38970.1"/>
    <property type="molecule type" value="Genomic_DNA"/>
</dbReference>
<dbReference type="Gene3D" id="3.55.30.10">
    <property type="entry name" value="Hsp33 domain"/>
    <property type="match status" value="1"/>
</dbReference>
<dbReference type="GO" id="GO:0044183">
    <property type="term" value="F:protein folding chaperone"/>
    <property type="evidence" value="ECO:0007669"/>
    <property type="project" value="TreeGrafter"/>
</dbReference>
<dbReference type="SUPFAM" id="SSF64397">
    <property type="entry name" value="Hsp33 domain"/>
    <property type="match status" value="1"/>
</dbReference>
<keyword evidence="3 6" id="KW-1015">Disulfide bond</keyword>
<name>A0A7M1XIN5_9SPIR</name>
<dbReference type="Gene3D" id="3.90.1280.10">
    <property type="entry name" value="HSP33 redox switch-like"/>
    <property type="match status" value="1"/>
</dbReference>
<dbReference type="HAMAP" id="MF_00117">
    <property type="entry name" value="HslO"/>
    <property type="match status" value="1"/>
</dbReference>
<dbReference type="InterPro" id="IPR016153">
    <property type="entry name" value="Heat_shock_Hsp33_N"/>
</dbReference>
<feature type="disulfide bond" description="Redox-active" evidence="6">
    <location>
        <begin position="272"/>
        <end position="275"/>
    </location>
</feature>
<evidence type="ECO:0000256" key="2">
    <source>
        <dbReference type="ARBA" id="ARBA00022833"/>
    </source>
</evidence>
<evidence type="ECO:0000313" key="7">
    <source>
        <dbReference type="EMBL" id="QOS38970.1"/>
    </source>
</evidence>
<comment type="subcellular location">
    <subcellularLocation>
        <location evidence="6">Cytoplasm</location>
    </subcellularLocation>
</comment>
<dbReference type="KEGG" id="trc:DYE49_00255"/>
<evidence type="ECO:0000256" key="1">
    <source>
        <dbReference type="ARBA" id="ARBA00022490"/>
    </source>
</evidence>
<dbReference type="PIRSF" id="PIRSF005261">
    <property type="entry name" value="Heat_shock_Hsp33"/>
    <property type="match status" value="1"/>
</dbReference>
<dbReference type="InterPro" id="IPR016154">
    <property type="entry name" value="Heat_shock_Hsp33_C"/>
</dbReference>
<proteinExistence type="inferred from homology"/>
<evidence type="ECO:0000256" key="5">
    <source>
        <dbReference type="ARBA" id="ARBA00023284"/>
    </source>
</evidence>
<evidence type="ECO:0000256" key="6">
    <source>
        <dbReference type="HAMAP-Rule" id="MF_00117"/>
    </source>
</evidence>
<dbReference type="Proteomes" id="UP000593591">
    <property type="component" value="Chromosome"/>
</dbReference>
<dbReference type="GO" id="GO:0005737">
    <property type="term" value="C:cytoplasm"/>
    <property type="evidence" value="ECO:0007669"/>
    <property type="project" value="UniProtKB-SubCell"/>
</dbReference>